<feature type="signal peptide" evidence="9">
    <location>
        <begin position="1"/>
        <end position="21"/>
    </location>
</feature>
<dbReference type="GO" id="GO:0005886">
    <property type="term" value="C:plasma membrane"/>
    <property type="evidence" value="ECO:0007669"/>
    <property type="project" value="UniProtKB-SubCell"/>
</dbReference>
<evidence type="ECO:0000256" key="9">
    <source>
        <dbReference type="SAM" id="SignalP"/>
    </source>
</evidence>
<keyword evidence="9" id="KW-0732">Signal</keyword>
<proteinExistence type="predicted"/>
<feature type="region of interest" description="Disordered" evidence="8">
    <location>
        <begin position="164"/>
        <end position="185"/>
    </location>
</feature>
<dbReference type="SUPFAM" id="SSF118251">
    <property type="entry name" value="Variant surface glycoprotein MITAT 1.2, VSG 221, C-terminal domain"/>
    <property type="match status" value="1"/>
</dbReference>
<evidence type="ECO:0000256" key="5">
    <source>
        <dbReference type="ARBA" id="ARBA00023136"/>
    </source>
</evidence>
<evidence type="ECO:0000256" key="2">
    <source>
        <dbReference type="ARBA" id="ARBA00004609"/>
    </source>
</evidence>
<evidence type="ECO:0000256" key="6">
    <source>
        <dbReference type="ARBA" id="ARBA00023180"/>
    </source>
</evidence>
<evidence type="ECO:0000256" key="3">
    <source>
        <dbReference type="ARBA" id="ARBA00022475"/>
    </source>
</evidence>
<name>A0A1J0R5Y9_9TRYP</name>
<reference evidence="10" key="1">
    <citation type="submission" date="2016-08" db="EMBL/GenBank/DDBJ databases">
        <title>VSG repertoire of Trypanosoma brucei EATRO 1125.</title>
        <authorList>
            <person name="Cross G.A."/>
        </authorList>
    </citation>
    <scope>NUCLEOTIDE SEQUENCE</scope>
    <source>
        <strain evidence="10">EATRO 1125</strain>
    </source>
</reference>
<keyword evidence="5" id="KW-0472">Membrane</keyword>
<keyword evidence="3" id="KW-1003">Cell membrane</keyword>
<dbReference type="EMBL" id="KX699306">
    <property type="protein sequence ID" value="APD73262.1"/>
    <property type="molecule type" value="Genomic_DNA"/>
</dbReference>
<comment type="subcellular location">
    <subcellularLocation>
        <location evidence="2">Cell membrane</location>
        <topology evidence="2">Lipid-anchor</topology>
        <topology evidence="2">GPI-anchor</topology>
    </subcellularLocation>
</comment>
<keyword evidence="6" id="KW-0325">Glycoprotein</keyword>
<sequence length="476" mass="51645">MKNKLAIAVLTLIASFRVVKTQKTAEPCSTVCGCAYRLERRTKHYTDELEHAKAGVRELRRQFLTSIIAANTGTELTRGKTVPIVAAGAALVSDCEQEISNKEAVTTKLANTSAAAAALLRGLHYISKSNGIYHLKWSTGGNFNNAAKTTQNFAELKTDISCGEQEAEDKDVNDRDPQRSQPDIPDLLNKVHLTNDCLQADPSTNCGSNSLSSSSELKFGLALTRDQPADSATFATAWKTALKVTAADFKLATQAITDANKALQEAKEAPAVIACNKRLANYGDIASTTVYRLFVLKALAGKPMAEKIEPADATLIDSAIEQAYGKAGATYATEYWKEVAATPVPKGDGKSEITEEVKKLQTTASRGAALARIFLKEQVQKQEQEKTSKKVDETKSADCSDKKGTECTGDCELDGDICKLKKKVEGMKKENEGTTNTSTTGSNSFVINRAPLLLAVLFCHNTFTLFYQFNEIYKTH</sequence>
<dbReference type="InterPro" id="IPR027446">
    <property type="entry name" value="VSG_C_dom_sf"/>
</dbReference>
<dbReference type="VEuPathDB" id="TriTrypDB:Tb427_000572000"/>
<dbReference type="GO" id="GO:0098552">
    <property type="term" value="C:side of membrane"/>
    <property type="evidence" value="ECO:0007669"/>
    <property type="project" value="UniProtKB-KW"/>
</dbReference>
<keyword evidence="7" id="KW-0449">Lipoprotein</keyword>
<evidence type="ECO:0000256" key="8">
    <source>
        <dbReference type="SAM" id="MobiDB-lite"/>
    </source>
</evidence>
<comment type="function">
    <text evidence="1">VSG forms a coat on the surface of the parasite. The trypanosome evades the immune response of the host by expressing a series of antigenically distinct VSGs from an estimated 1000 VSG genes.</text>
</comment>
<dbReference type="AlphaFoldDB" id="A0A1J0R5Y9"/>
<dbReference type="VEuPathDB" id="TriTrypDB:Tb1125.Tb05.5K5.530"/>
<evidence type="ECO:0000313" key="10">
    <source>
        <dbReference type="EMBL" id="APD73262.1"/>
    </source>
</evidence>
<feature type="chain" id="PRO_5011955515" evidence="9">
    <location>
        <begin position="22"/>
        <end position="476"/>
    </location>
</feature>
<protein>
    <submittedName>
        <fullName evidence="10">Variant surface glycoprotein 1125.505</fullName>
    </submittedName>
</protein>
<dbReference type="SUPFAM" id="SSF58087">
    <property type="entry name" value="Variant surface glycoprotein (N-terminal domain)"/>
    <property type="match status" value="1"/>
</dbReference>
<accession>A0A1J0R5Y9</accession>
<evidence type="ECO:0000256" key="4">
    <source>
        <dbReference type="ARBA" id="ARBA00022622"/>
    </source>
</evidence>
<dbReference type="VEuPathDB" id="TriTrypDB:Tbg972.7.7510"/>
<feature type="region of interest" description="Disordered" evidence="8">
    <location>
        <begin position="384"/>
        <end position="404"/>
    </location>
</feature>
<organism evidence="10">
    <name type="scientific">Trypanosoma brucei</name>
    <dbReference type="NCBI Taxonomy" id="5691"/>
    <lineage>
        <taxon>Eukaryota</taxon>
        <taxon>Discoba</taxon>
        <taxon>Euglenozoa</taxon>
        <taxon>Kinetoplastea</taxon>
        <taxon>Metakinetoplastina</taxon>
        <taxon>Trypanosomatida</taxon>
        <taxon>Trypanosomatidae</taxon>
        <taxon>Trypanosoma</taxon>
    </lineage>
</organism>
<dbReference type="VEuPathDB" id="TriTrypDB:Tb11.v5.1033"/>
<evidence type="ECO:0000256" key="7">
    <source>
        <dbReference type="ARBA" id="ARBA00023288"/>
    </source>
</evidence>
<evidence type="ECO:0000256" key="1">
    <source>
        <dbReference type="ARBA" id="ARBA00002523"/>
    </source>
</evidence>
<keyword evidence="4" id="KW-0336">GPI-anchor</keyword>